<proteinExistence type="predicted"/>
<dbReference type="Pfam" id="PF01075">
    <property type="entry name" value="Glyco_transf_9"/>
    <property type="match status" value="1"/>
</dbReference>
<dbReference type="Proteomes" id="UP000218263">
    <property type="component" value="Chromosome"/>
</dbReference>
<dbReference type="CDD" id="cd03789">
    <property type="entry name" value="GT9_LPS_heptosyltransferase"/>
    <property type="match status" value="1"/>
</dbReference>
<name>A0A110B4N8_9SPHI</name>
<organism evidence="1 2">
    <name type="scientific">Mucilaginibacter gotjawali</name>
    <dbReference type="NCBI Taxonomy" id="1550579"/>
    <lineage>
        <taxon>Bacteria</taxon>
        <taxon>Pseudomonadati</taxon>
        <taxon>Bacteroidota</taxon>
        <taxon>Sphingobacteriia</taxon>
        <taxon>Sphingobacteriales</taxon>
        <taxon>Sphingobacteriaceae</taxon>
        <taxon>Mucilaginibacter</taxon>
    </lineage>
</organism>
<dbReference type="PANTHER" id="PTHR30160">
    <property type="entry name" value="TETRAACYLDISACCHARIDE 4'-KINASE-RELATED"/>
    <property type="match status" value="1"/>
</dbReference>
<gene>
    <name evidence="1" type="ORF">MgSA37_04474</name>
</gene>
<dbReference type="KEGG" id="mgot:MgSA37_04474"/>
<dbReference type="InterPro" id="IPR002201">
    <property type="entry name" value="Glyco_trans_9"/>
</dbReference>
<dbReference type="GO" id="GO:0008713">
    <property type="term" value="F:ADP-heptose-lipopolysaccharide heptosyltransferase activity"/>
    <property type="evidence" value="ECO:0007669"/>
    <property type="project" value="TreeGrafter"/>
</dbReference>
<evidence type="ECO:0000313" key="2">
    <source>
        <dbReference type="Proteomes" id="UP000218263"/>
    </source>
</evidence>
<dbReference type="SUPFAM" id="SSF53756">
    <property type="entry name" value="UDP-Glycosyltransferase/glycogen phosphorylase"/>
    <property type="match status" value="1"/>
</dbReference>
<evidence type="ECO:0000313" key="1">
    <source>
        <dbReference type="EMBL" id="BAU56277.1"/>
    </source>
</evidence>
<accession>A0A110B4N8</accession>
<reference evidence="1 2" key="1">
    <citation type="submission" date="2015-12" db="EMBL/GenBank/DDBJ databases">
        <title>Genome sequence of Mucilaginibacter gotjawali.</title>
        <authorList>
            <person name="Lee J.S."/>
            <person name="Lee K.C."/>
            <person name="Kim K.K."/>
            <person name="Lee B.W."/>
        </authorList>
    </citation>
    <scope>NUCLEOTIDE SEQUENCE [LARGE SCALE GENOMIC DNA]</scope>
    <source>
        <strain evidence="1 2">SA3-7</strain>
    </source>
</reference>
<dbReference type="GO" id="GO:0009244">
    <property type="term" value="P:lipopolysaccharide core region biosynthetic process"/>
    <property type="evidence" value="ECO:0007669"/>
    <property type="project" value="TreeGrafter"/>
</dbReference>
<dbReference type="PANTHER" id="PTHR30160:SF1">
    <property type="entry name" value="LIPOPOLYSACCHARIDE 1,2-N-ACETYLGLUCOSAMINETRANSFERASE-RELATED"/>
    <property type="match status" value="1"/>
</dbReference>
<dbReference type="GO" id="GO:0005829">
    <property type="term" value="C:cytosol"/>
    <property type="evidence" value="ECO:0007669"/>
    <property type="project" value="TreeGrafter"/>
</dbReference>
<keyword evidence="2" id="KW-1185">Reference proteome</keyword>
<sequence>MDNRINFEAIKMPGKNRNLFRITRFILLRIPGLLKFLAKFRSGRPRLLMIKTDAIGDYILFRNFIEIIARSEIYKGYEMDLLGNALWLDLALKHDGEFVNEFFFINPDDLYYSPIQTFKLGLKLFRENYHTVLQPAFSRTFLNDGLAGFTAAKNIIGFGGDTERIAARYKLKTDKLYTSLFMLPQNIVFEFDRSKFFIEQVLLQPVAIDGPFIAIENKKRNGVVIFPGAGVSKRRWEAEKFLALIKLILQHSKAPVSIAGSVGEMEIADYLMERLPAGSVNNLTGATTLNGLIELIGNAALIISNETSAIHIAAAVKTPSVCILGGGHFGRFAPYPFAFDDSPACVYEKMDCYNCNWNCIYPIQGNGTFPCITAISVGQVWNSVQLYL</sequence>
<dbReference type="AlphaFoldDB" id="A0A110B4N8"/>
<dbReference type="RefSeq" id="WP_096354977.1">
    <property type="nucleotide sequence ID" value="NZ_AP017313.1"/>
</dbReference>
<dbReference type="Gene3D" id="3.40.50.2000">
    <property type="entry name" value="Glycogen Phosphorylase B"/>
    <property type="match status" value="2"/>
</dbReference>
<protein>
    <submittedName>
        <fullName evidence="1">Lipopolysaccharide core biosynthesis protein</fullName>
    </submittedName>
</protein>
<dbReference type="OrthoDB" id="9797795at2"/>
<dbReference type="InterPro" id="IPR051199">
    <property type="entry name" value="LPS_LOS_Heptosyltrfase"/>
</dbReference>
<dbReference type="EMBL" id="AP017313">
    <property type="protein sequence ID" value="BAU56277.1"/>
    <property type="molecule type" value="Genomic_DNA"/>
</dbReference>